<organism evidence="3 4">
    <name type="scientific">Acidocella aquatica</name>
    <dbReference type="NCBI Taxonomy" id="1922313"/>
    <lineage>
        <taxon>Bacteria</taxon>
        <taxon>Pseudomonadati</taxon>
        <taxon>Pseudomonadota</taxon>
        <taxon>Alphaproteobacteria</taxon>
        <taxon>Acetobacterales</taxon>
        <taxon>Acidocellaceae</taxon>
        <taxon>Acidocella</taxon>
    </lineage>
</organism>
<protein>
    <submittedName>
        <fullName evidence="3">Anti-sigma K factor RskA</fullName>
    </submittedName>
</protein>
<feature type="transmembrane region" description="Helical" evidence="1">
    <location>
        <begin position="93"/>
        <end position="113"/>
    </location>
</feature>
<keyword evidence="1" id="KW-0472">Membrane</keyword>
<reference evidence="4" key="1">
    <citation type="journal article" date="2019" name="Int. J. Syst. Evol. Microbiol.">
        <title>The Global Catalogue of Microorganisms (GCM) 10K type strain sequencing project: providing services to taxonomists for standard genome sequencing and annotation.</title>
        <authorList>
            <consortium name="The Broad Institute Genomics Platform"/>
            <consortium name="The Broad Institute Genome Sequencing Center for Infectious Disease"/>
            <person name="Wu L."/>
            <person name="Ma J."/>
        </authorList>
    </citation>
    <scope>NUCLEOTIDE SEQUENCE [LARGE SCALE GENOMIC DNA]</scope>
    <source>
        <strain evidence="4">NBRC 112502</strain>
    </source>
</reference>
<dbReference type="Proteomes" id="UP001156641">
    <property type="component" value="Unassembled WGS sequence"/>
</dbReference>
<proteinExistence type="predicted"/>
<evidence type="ECO:0000259" key="2">
    <source>
        <dbReference type="Pfam" id="PF10099"/>
    </source>
</evidence>
<sequence>MTEDDFNALAGEYVLGLLEGAALNEAEALMRADAGFAALVQSWENRLMPLIETTPDFVPPPLLWDRIAVATRPATARAPGVVQRLFAGLAQRFRIGGATVGVALALLALFFFLHTPPEAGRQIAALRNRDGGTFIVEQTKTAMIIVPRNITLPAGRVAELWLLAPHHAPQAIGVFQSGQSLNMALPKTSASGLSLAVSLEPPGGAPGPTPTGPIIAEGAITLL</sequence>
<dbReference type="Pfam" id="PF10099">
    <property type="entry name" value="RskA_C"/>
    <property type="match status" value="1"/>
</dbReference>
<gene>
    <name evidence="3" type="ORF">GCM10010909_00210</name>
</gene>
<keyword evidence="1" id="KW-1133">Transmembrane helix</keyword>
<name>A0ABQ6A564_9PROT</name>
<keyword evidence="4" id="KW-1185">Reference proteome</keyword>
<dbReference type="PANTHER" id="PTHR37461:SF1">
    <property type="entry name" value="ANTI-SIGMA-K FACTOR RSKA"/>
    <property type="match status" value="1"/>
</dbReference>
<dbReference type="InterPro" id="IPR018764">
    <property type="entry name" value="RskA_C"/>
</dbReference>
<evidence type="ECO:0000313" key="3">
    <source>
        <dbReference type="EMBL" id="GLR65343.1"/>
    </source>
</evidence>
<dbReference type="EMBL" id="BSOS01000003">
    <property type="protein sequence ID" value="GLR65343.1"/>
    <property type="molecule type" value="Genomic_DNA"/>
</dbReference>
<accession>A0ABQ6A564</accession>
<keyword evidence="1" id="KW-0812">Transmembrane</keyword>
<comment type="caution">
    <text evidence="3">The sequence shown here is derived from an EMBL/GenBank/DDBJ whole genome shotgun (WGS) entry which is preliminary data.</text>
</comment>
<evidence type="ECO:0000256" key="1">
    <source>
        <dbReference type="SAM" id="Phobius"/>
    </source>
</evidence>
<evidence type="ECO:0000313" key="4">
    <source>
        <dbReference type="Proteomes" id="UP001156641"/>
    </source>
</evidence>
<feature type="domain" description="Anti-sigma K factor RskA C-terminal" evidence="2">
    <location>
        <begin position="102"/>
        <end position="214"/>
    </location>
</feature>
<dbReference type="RefSeq" id="WP_284255838.1">
    <property type="nucleotide sequence ID" value="NZ_BSOS01000003.1"/>
</dbReference>
<dbReference type="InterPro" id="IPR051474">
    <property type="entry name" value="Anti-sigma-K/W_factor"/>
</dbReference>
<dbReference type="PANTHER" id="PTHR37461">
    <property type="entry name" value="ANTI-SIGMA-K FACTOR RSKA"/>
    <property type="match status" value="1"/>
</dbReference>